<evidence type="ECO:0000259" key="1">
    <source>
        <dbReference type="Pfam" id="PF00501"/>
    </source>
</evidence>
<evidence type="ECO:0000259" key="2">
    <source>
        <dbReference type="Pfam" id="PF13193"/>
    </source>
</evidence>
<dbReference type="InterPro" id="IPR050237">
    <property type="entry name" value="ATP-dep_AMP-bd_enzyme"/>
</dbReference>
<protein>
    <submittedName>
        <fullName evidence="3">AMP-binding protein</fullName>
    </submittedName>
</protein>
<comment type="caution">
    <text evidence="3">The sequence shown here is derived from an EMBL/GenBank/DDBJ whole genome shotgun (WGS) entry which is preliminary data.</text>
</comment>
<feature type="domain" description="AMP-binding enzyme C-terminal" evidence="2">
    <location>
        <begin position="424"/>
        <end position="497"/>
    </location>
</feature>
<organism evidence="3 4">
    <name type="scientific">Sporofaciens musculi</name>
    <dbReference type="NCBI Taxonomy" id="2681861"/>
    <lineage>
        <taxon>Bacteria</taxon>
        <taxon>Bacillati</taxon>
        <taxon>Bacillota</taxon>
        <taxon>Clostridia</taxon>
        <taxon>Lachnospirales</taxon>
        <taxon>Lachnospiraceae</taxon>
        <taxon>Sporofaciens</taxon>
    </lineage>
</organism>
<dbReference type="Pfam" id="PF13193">
    <property type="entry name" value="AMP-binding_C"/>
    <property type="match status" value="1"/>
</dbReference>
<dbReference type="GO" id="GO:0016878">
    <property type="term" value="F:acid-thiol ligase activity"/>
    <property type="evidence" value="ECO:0007669"/>
    <property type="project" value="UniProtKB-ARBA"/>
</dbReference>
<dbReference type="Gene3D" id="3.40.50.12780">
    <property type="entry name" value="N-terminal domain of ligase-like"/>
    <property type="match status" value="1"/>
</dbReference>
<dbReference type="InterPro" id="IPR054986">
    <property type="entry name" value="Bile_CoA_ligase"/>
</dbReference>
<dbReference type="Proteomes" id="UP000460412">
    <property type="component" value="Unassembled WGS sequence"/>
</dbReference>
<evidence type="ECO:0000313" key="3">
    <source>
        <dbReference type="EMBL" id="MXP74436.1"/>
    </source>
</evidence>
<dbReference type="InterPro" id="IPR025110">
    <property type="entry name" value="AMP-bd_C"/>
</dbReference>
<dbReference type="PANTHER" id="PTHR43767:SF1">
    <property type="entry name" value="NONRIBOSOMAL PEPTIDE SYNTHASE PES1 (EUROFUNG)-RELATED"/>
    <property type="match status" value="1"/>
</dbReference>
<dbReference type="PANTHER" id="PTHR43767">
    <property type="entry name" value="LONG-CHAIN-FATTY-ACID--COA LIGASE"/>
    <property type="match status" value="1"/>
</dbReference>
<sequence length="521" mass="58105">MRGLNAVCTSHFNIFNHSENSFFTPGAQLANIARVKPDAPAIVYVSPKNIESVMTWRTLETLSNRIAWYLLEQGIGAGKSVIVALPNIPTHIALAFGIWKTGACYVPISDRVPRRNLLEICECVSPSLVITNRWKPTNYFALSSNELKELCKNYSEGMPPDVLAVPNLANCTGGTTGKTKVVQQDMPAGESDEGLQTWFTLSGMRFEMRQLLAGPLFHGAPHSVAFNGLYCGNTLYMPSCLDAKSIVALIKRYQIEYVQLVPTLMQRIVKLPNFHPEDLGSLEVLCHTGGVCSADLKREWFEIISPEKVYEIYSMTECVGITYIRGDEWLTHEGSIGRMPCGSISIRDEEGHELPIGEIGNIYMSWNGDAPRIKYINVPPLESDENGFKSVGDIGYVDEDGYLYFTDRRSGMIVTGGENVFAAEIETVLKKSKKVVEAVVVGLPDPEWGHRIHAFIEASEPIQEKTLIKYALNYLPPYKIPKSFEFVDEIPRNENGKIVRSKLVEQHLNNSSYLKGEKNGE</sequence>
<dbReference type="InterPro" id="IPR045851">
    <property type="entry name" value="AMP-bd_C_sf"/>
</dbReference>
<evidence type="ECO:0000313" key="4">
    <source>
        <dbReference type="Proteomes" id="UP000460412"/>
    </source>
</evidence>
<proteinExistence type="predicted"/>
<dbReference type="AlphaFoldDB" id="A0A7X3MDP2"/>
<keyword evidence="4" id="KW-1185">Reference proteome</keyword>
<feature type="domain" description="AMP-dependent synthetase/ligase" evidence="1">
    <location>
        <begin position="32"/>
        <end position="365"/>
    </location>
</feature>
<dbReference type="InterPro" id="IPR000873">
    <property type="entry name" value="AMP-dep_synth/lig_dom"/>
</dbReference>
<gene>
    <name evidence="3" type="ORF">GN277_03060</name>
</gene>
<dbReference type="EMBL" id="WUQX01000001">
    <property type="protein sequence ID" value="MXP74436.1"/>
    <property type="molecule type" value="Genomic_DNA"/>
</dbReference>
<dbReference type="SUPFAM" id="SSF56801">
    <property type="entry name" value="Acetyl-CoA synthetase-like"/>
    <property type="match status" value="1"/>
</dbReference>
<accession>A0A7X3MDP2</accession>
<dbReference type="RefSeq" id="WP_159749740.1">
    <property type="nucleotide sequence ID" value="NZ_WUQX01000001.1"/>
</dbReference>
<dbReference type="Gene3D" id="3.30.300.30">
    <property type="match status" value="1"/>
</dbReference>
<reference evidence="3 4" key="1">
    <citation type="submission" date="2019-12" db="EMBL/GenBank/DDBJ databases">
        <title>Sporaefaciens musculi gen. nov., sp. nov., a novel bacterium isolated from the caecum of an obese mouse.</title>
        <authorList>
            <person name="Rasmussen T.S."/>
            <person name="Streidl T."/>
            <person name="Hitch T.C.A."/>
            <person name="Wortmann E."/>
            <person name="Deptula P."/>
            <person name="Hansen M."/>
            <person name="Nielsen D.S."/>
            <person name="Clavel T."/>
            <person name="Vogensen F.K."/>
        </authorList>
    </citation>
    <scope>NUCLEOTIDE SEQUENCE [LARGE SCALE GENOMIC DNA]</scope>
    <source>
        <strain evidence="3 4">WCA-9-b2</strain>
    </source>
</reference>
<name>A0A7X3MDP2_9FIRM</name>
<dbReference type="InterPro" id="IPR042099">
    <property type="entry name" value="ANL_N_sf"/>
</dbReference>
<dbReference type="Pfam" id="PF00501">
    <property type="entry name" value="AMP-binding"/>
    <property type="match status" value="1"/>
</dbReference>
<dbReference type="NCBIfam" id="NF038344">
    <property type="entry name" value="bile_CoA_BaiB"/>
    <property type="match status" value="1"/>
</dbReference>